<dbReference type="Proteomes" id="UP001642409">
    <property type="component" value="Unassembled WGS sequence"/>
</dbReference>
<proteinExistence type="predicted"/>
<gene>
    <name evidence="2" type="ORF">HINF_LOCUS31893</name>
    <name evidence="1" type="ORF">HINF_LOCUS41336</name>
</gene>
<reference evidence="2 3" key="2">
    <citation type="submission" date="2024-07" db="EMBL/GenBank/DDBJ databases">
        <authorList>
            <person name="Akdeniz Z."/>
        </authorList>
    </citation>
    <scope>NUCLEOTIDE SEQUENCE [LARGE SCALE GENOMIC DNA]</scope>
</reference>
<evidence type="ECO:0000313" key="1">
    <source>
        <dbReference type="EMBL" id="CAI9953691.1"/>
    </source>
</evidence>
<dbReference type="EMBL" id="CAXDID020000107">
    <property type="protein sequence ID" value="CAL6028611.1"/>
    <property type="molecule type" value="Genomic_DNA"/>
</dbReference>
<dbReference type="AlphaFoldDB" id="A0AA86QB06"/>
<protein>
    <submittedName>
        <fullName evidence="2">Hypothetical_protein</fullName>
    </submittedName>
</protein>
<evidence type="ECO:0000313" key="2">
    <source>
        <dbReference type="EMBL" id="CAL6028611.1"/>
    </source>
</evidence>
<comment type="caution">
    <text evidence="1">The sequence shown here is derived from an EMBL/GenBank/DDBJ whole genome shotgun (WGS) entry which is preliminary data.</text>
</comment>
<sequence length="179" mass="20085">MGVRHPTSRLNGLVLNPDIFTNVSGNMITLNDCCVIENFISTPYGRNNIAHSEINTCSCGKVQLKLLIKFLHFGFLAVVSLQPVHTQQYVCGKYTVCHFIKCDIRYDILQFQIYSQISVVLPHLVITDAKSEVLSQNSIPLSTSVQVLYITTKAKKSLLILLSCRLHKIASNSRKFKTV</sequence>
<keyword evidence="3" id="KW-1185">Reference proteome</keyword>
<dbReference type="EMBL" id="CATOUU010000840">
    <property type="protein sequence ID" value="CAI9953691.1"/>
    <property type="molecule type" value="Genomic_DNA"/>
</dbReference>
<name>A0AA86QB06_9EUKA</name>
<organism evidence="1">
    <name type="scientific">Hexamita inflata</name>
    <dbReference type="NCBI Taxonomy" id="28002"/>
    <lineage>
        <taxon>Eukaryota</taxon>
        <taxon>Metamonada</taxon>
        <taxon>Diplomonadida</taxon>
        <taxon>Hexamitidae</taxon>
        <taxon>Hexamitinae</taxon>
        <taxon>Hexamita</taxon>
    </lineage>
</organism>
<accession>A0AA86QB06</accession>
<evidence type="ECO:0000313" key="3">
    <source>
        <dbReference type="Proteomes" id="UP001642409"/>
    </source>
</evidence>
<reference evidence="1" key="1">
    <citation type="submission" date="2023-06" db="EMBL/GenBank/DDBJ databases">
        <authorList>
            <person name="Kurt Z."/>
        </authorList>
    </citation>
    <scope>NUCLEOTIDE SEQUENCE</scope>
</reference>